<dbReference type="AlphaFoldDB" id="A0AAW9S076"/>
<protein>
    <submittedName>
        <fullName evidence="8">Molybdate ABC transporter substrate-binding protein</fullName>
    </submittedName>
</protein>
<dbReference type="SUPFAM" id="SSF53850">
    <property type="entry name" value="Periplasmic binding protein-like II"/>
    <property type="match status" value="1"/>
</dbReference>
<feature type="binding site" evidence="6">
    <location>
        <position position="33"/>
    </location>
    <ligand>
        <name>molybdate</name>
        <dbReference type="ChEBI" id="CHEBI:36264"/>
    </ligand>
</feature>
<dbReference type="GO" id="GO:0015689">
    <property type="term" value="P:molybdate ion transport"/>
    <property type="evidence" value="ECO:0007669"/>
    <property type="project" value="InterPro"/>
</dbReference>
<comment type="subunit">
    <text evidence="5">The complex is composed of two ATP-binding proteins (ModC), two transmembrane proteins (ModB) and a solute-binding protein (ModA).</text>
</comment>
<dbReference type="EMBL" id="JAZHOF010000009">
    <property type="protein sequence ID" value="MEJ8573935.1"/>
    <property type="molecule type" value="Genomic_DNA"/>
</dbReference>
<dbReference type="Pfam" id="PF13531">
    <property type="entry name" value="SBP_bac_11"/>
    <property type="match status" value="1"/>
</dbReference>
<proteinExistence type="inferred from homology"/>
<dbReference type="GO" id="GO:0030288">
    <property type="term" value="C:outer membrane-bounded periplasmic space"/>
    <property type="evidence" value="ECO:0007669"/>
    <property type="project" value="TreeGrafter"/>
</dbReference>
<dbReference type="FunFam" id="3.40.190.10:FF:000035">
    <property type="entry name" value="Molybdate ABC transporter substrate-binding protein"/>
    <property type="match status" value="1"/>
</dbReference>
<feature type="signal peptide" evidence="7">
    <location>
        <begin position="1"/>
        <end position="23"/>
    </location>
</feature>
<evidence type="ECO:0000256" key="1">
    <source>
        <dbReference type="ARBA" id="ARBA00009175"/>
    </source>
</evidence>
<keyword evidence="4 7" id="KW-0732">Signal</keyword>
<dbReference type="InterPro" id="IPR050682">
    <property type="entry name" value="ModA/WtpA"/>
</dbReference>
<dbReference type="RefSeq" id="WP_340331630.1">
    <property type="nucleotide sequence ID" value="NZ_JAZHOF010000009.1"/>
</dbReference>
<dbReference type="GO" id="GO:1901359">
    <property type="term" value="F:tungstate binding"/>
    <property type="evidence" value="ECO:0007669"/>
    <property type="project" value="UniProtKB-ARBA"/>
</dbReference>
<evidence type="ECO:0000256" key="4">
    <source>
        <dbReference type="ARBA" id="ARBA00022729"/>
    </source>
</evidence>
<reference evidence="8 9" key="1">
    <citation type="submission" date="2024-02" db="EMBL/GenBank/DDBJ databases">
        <title>Genome analysis and characterization of Microbaculum marinisediminis sp. nov., isolated from marine sediment.</title>
        <authorList>
            <person name="Du Z.-J."/>
            <person name="Ye Y.-Q."/>
            <person name="Zhang Z.-R."/>
            <person name="Yuan S.-M."/>
            <person name="Zhang X.-Y."/>
        </authorList>
    </citation>
    <scope>NUCLEOTIDE SEQUENCE [LARGE SCALE GENOMIC DNA]</scope>
    <source>
        <strain evidence="8 9">SDUM1044001</strain>
    </source>
</reference>
<evidence type="ECO:0000256" key="5">
    <source>
        <dbReference type="ARBA" id="ARBA00062515"/>
    </source>
</evidence>
<feature type="binding site" evidence="6">
    <location>
        <position position="173"/>
    </location>
    <ligand>
        <name>molybdate</name>
        <dbReference type="ChEBI" id="CHEBI:36264"/>
    </ligand>
</feature>
<keyword evidence="2 6" id="KW-0500">Molybdenum</keyword>
<feature type="binding site" evidence="6">
    <location>
        <position position="59"/>
    </location>
    <ligand>
        <name>molybdate</name>
        <dbReference type="ChEBI" id="CHEBI:36264"/>
    </ligand>
</feature>
<evidence type="ECO:0000256" key="2">
    <source>
        <dbReference type="ARBA" id="ARBA00022505"/>
    </source>
</evidence>
<comment type="similarity">
    <text evidence="1">Belongs to the bacterial solute-binding protein ModA family.</text>
</comment>
<dbReference type="PIRSF" id="PIRSF004846">
    <property type="entry name" value="ModA"/>
    <property type="match status" value="1"/>
</dbReference>
<name>A0AAW9S076_9HYPH</name>
<keyword evidence="3 6" id="KW-0479">Metal-binding</keyword>
<accession>A0AAW9S076</accession>
<evidence type="ECO:0000313" key="9">
    <source>
        <dbReference type="Proteomes" id="UP001378188"/>
    </source>
</evidence>
<dbReference type="CDD" id="cd13536">
    <property type="entry name" value="PBP2_EcModA"/>
    <property type="match status" value="1"/>
</dbReference>
<dbReference type="Proteomes" id="UP001378188">
    <property type="component" value="Unassembled WGS sequence"/>
</dbReference>
<evidence type="ECO:0000256" key="3">
    <source>
        <dbReference type="ARBA" id="ARBA00022723"/>
    </source>
</evidence>
<dbReference type="NCBIfam" id="NF007958">
    <property type="entry name" value="PRK10677.1"/>
    <property type="match status" value="1"/>
</dbReference>
<comment type="caution">
    <text evidence="8">The sequence shown here is derived from an EMBL/GenBank/DDBJ whole genome shotgun (WGS) entry which is preliminary data.</text>
</comment>
<feature type="binding site" evidence="6">
    <location>
        <position position="146"/>
    </location>
    <ligand>
        <name>molybdate</name>
        <dbReference type="ChEBI" id="CHEBI:36264"/>
    </ligand>
</feature>
<evidence type="ECO:0000256" key="6">
    <source>
        <dbReference type="PIRSR" id="PIRSR004846-1"/>
    </source>
</evidence>
<gene>
    <name evidence="8" type="primary">modA</name>
    <name evidence="8" type="ORF">V3328_20780</name>
</gene>
<feature type="chain" id="PRO_5043847016" evidence="7">
    <location>
        <begin position="24"/>
        <end position="254"/>
    </location>
</feature>
<dbReference type="GO" id="GO:0030973">
    <property type="term" value="F:molybdate ion binding"/>
    <property type="evidence" value="ECO:0007669"/>
    <property type="project" value="TreeGrafter"/>
</dbReference>
<dbReference type="PANTHER" id="PTHR30632:SF17">
    <property type="entry name" value="MOLYBDATE-BINDING PROTEIN MODA"/>
    <property type="match status" value="1"/>
</dbReference>
<dbReference type="NCBIfam" id="TIGR01256">
    <property type="entry name" value="modA"/>
    <property type="match status" value="1"/>
</dbReference>
<organism evidence="8 9">
    <name type="scientific">Microbaculum marinum</name>
    <dbReference type="NCBI Taxonomy" id="1764581"/>
    <lineage>
        <taxon>Bacteria</taxon>
        <taxon>Pseudomonadati</taxon>
        <taxon>Pseudomonadota</taxon>
        <taxon>Alphaproteobacteria</taxon>
        <taxon>Hyphomicrobiales</taxon>
        <taxon>Tepidamorphaceae</taxon>
        <taxon>Microbaculum</taxon>
    </lineage>
</organism>
<keyword evidence="9" id="KW-1185">Reference proteome</keyword>
<dbReference type="Gene3D" id="3.40.190.10">
    <property type="entry name" value="Periplasmic binding protein-like II"/>
    <property type="match status" value="2"/>
</dbReference>
<evidence type="ECO:0000313" key="8">
    <source>
        <dbReference type="EMBL" id="MEJ8573935.1"/>
    </source>
</evidence>
<evidence type="ECO:0000256" key="7">
    <source>
        <dbReference type="SAM" id="SignalP"/>
    </source>
</evidence>
<sequence length="254" mass="26389">MRKTYSLLVAGLALLAGAGIAAAEPVTVFGAASVTDALEEIGDIYAERGGEVQFSFASSSTLARQIEAGAPAAVFISASESWMDYLAERDLINAASRTSPIGNRLVLIAPSDSALTSVEIGEDTDIAALLGADQRLAVGDPEHVPAGIYARQALETLGQWDATEARLARADNVRAALALVETGEAPLGIVYATDAAATDKVKVVGTFPRTSHEPITYAFALIKGAESPEVQALYAFLTGPQAIAVFARYGFAAD</sequence>
<feature type="binding site" evidence="6">
    <location>
        <position position="191"/>
    </location>
    <ligand>
        <name>molybdate</name>
        <dbReference type="ChEBI" id="CHEBI:36264"/>
    </ligand>
</feature>
<dbReference type="PANTHER" id="PTHR30632">
    <property type="entry name" value="MOLYBDATE-BINDING PERIPLASMIC PROTEIN"/>
    <property type="match status" value="1"/>
</dbReference>
<dbReference type="GO" id="GO:0046872">
    <property type="term" value="F:metal ion binding"/>
    <property type="evidence" value="ECO:0007669"/>
    <property type="project" value="UniProtKB-KW"/>
</dbReference>
<dbReference type="InterPro" id="IPR005950">
    <property type="entry name" value="ModA"/>
</dbReference>